<evidence type="ECO:0000259" key="2">
    <source>
        <dbReference type="Pfam" id="PF01580"/>
    </source>
</evidence>
<feature type="compositionally biased region" description="Basic and acidic residues" evidence="1">
    <location>
        <begin position="488"/>
        <end position="501"/>
    </location>
</feature>
<dbReference type="Pfam" id="PF01580">
    <property type="entry name" value="FtsK_SpoIIIE"/>
    <property type="match status" value="1"/>
</dbReference>
<dbReference type="GO" id="GO:0005524">
    <property type="term" value="F:ATP binding"/>
    <property type="evidence" value="ECO:0007669"/>
    <property type="project" value="InterPro"/>
</dbReference>
<dbReference type="Gene3D" id="3.40.50.300">
    <property type="entry name" value="P-loop containing nucleotide triphosphate hydrolases"/>
    <property type="match status" value="1"/>
</dbReference>
<dbReference type="Proteomes" id="UP000680750">
    <property type="component" value="Chromosome"/>
</dbReference>
<sequence>MTRVRAVFGQAVGAHREAVAQLRAARTALDVARSGDSAAERAALAEQARRAARRLAPGWLGADWADTAELPVGRDASASAPVPVRIGTAVPADDLGYPAVVPLLGAGHLALDAGSPGLFAGVLLRLVAAAPAGLLRVCWLGAGLPAPFRPLRAAGLLLEADPDTALAAADRQLQHVAAAVRAGQDPAGLPYLLLVVAQPLPPARLRPLAEQGPAGRLHLLLAGQAAPLPHTVSVRSAATRADHSGTADGAGAVPGEWVAVSYGEVTAPAVRLDPMPPDELVAAVCRRLADSLRPGFGQLVPAQRWAERSATGLRTPIGVGAGGAVELVCAERTPHWLLAGSPRAAGAVALTAVYGLATRYSPDELAVYLLDATGFALFAEFAPSRGDPSWLPHARHVDAVESAADPAPVLAGLVAEVAERRRLLDHAGHADLATALSTVDRAVPRILVVLAGADLALAATCMPPVPGADPDGAARPEPRAEGGTVPRMRGDGAQRASDHGEPGPAPRRTGEPESLPVEAMLAELVSTGGAVGVHLLLSAQRPAAPVLGRLPGRLTVSDVDGTAVLGERTVRLIDPYADPAARARLREALWQARTPGSAPPEVPHATEPTSLAGE</sequence>
<feature type="region of interest" description="Disordered" evidence="1">
    <location>
        <begin position="467"/>
        <end position="512"/>
    </location>
</feature>
<feature type="domain" description="FtsK" evidence="2">
    <location>
        <begin position="321"/>
        <end position="443"/>
    </location>
</feature>
<evidence type="ECO:0000313" key="4">
    <source>
        <dbReference type="Proteomes" id="UP000680750"/>
    </source>
</evidence>
<dbReference type="InterPro" id="IPR027417">
    <property type="entry name" value="P-loop_NTPase"/>
</dbReference>
<dbReference type="KEGG" id="aser:Asera_61010"/>
<evidence type="ECO:0000313" key="3">
    <source>
        <dbReference type="EMBL" id="BCJ31993.1"/>
    </source>
</evidence>
<organism evidence="3 4">
    <name type="scientific">Actinocatenispora sera</name>
    <dbReference type="NCBI Taxonomy" id="390989"/>
    <lineage>
        <taxon>Bacteria</taxon>
        <taxon>Bacillati</taxon>
        <taxon>Actinomycetota</taxon>
        <taxon>Actinomycetes</taxon>
        <taxon>Micromonosporales</taxon>
        <taxon>Micromonosporaceae</taxon>
        <taxon>Actinocatenispora</taxon>
    </lineage>
</organism>
<dbReference type="EMBL" id="AP023354">
    <property type="protein sequence ID" value="BCJ31993.1"/>
    <property type="molecule type" value="Genomic_DNA"/>
</dbReference>
<accession>A0A810L9N6</accession>
<protein>
    <recommendedName>
        <fullName evidence="2">FtsK domain-containing protein</fullName>
    </recommendedName>
</protein>
<dbReference type="AlphaFoldDB" id="A0A810L9N6"/>
<feature type="region of interest" description="Disordered" evidence="1">
    <location>
        <begin position="593"/>
        <end position="614"/>
    </location>
</feature>
<name>A0A810L9N6_9ACTN</name>
<gene>
    <name evidence="3" type="ORF">Asera_61010</name>
</gene>
<evidence type="ECO:0000256" key="1">
    <source>
        <dbReference type="SAM" id="MobiDB-lite"/>
    </source>
</evidence>
<dbReference type="RefSeq" id="WP_035297153.1">
    <property type="nucleotide sequence ID" value="NZ_AP023354.1"/>
</dbReference>
<reference evidence="3" key="1">
    <citation type="submission" date="2020-08" db="EMBL/GenBank/DDBJ databases">
        <title>Whole genome shotgun sequence of Actinocatenispora sera NBRC 101916.</title>
        <authorList>
            <person name="Komaki H."/>
            <person name="Tamura T."/>
        </authorList>
    </citation>
    <scope>NUCLEOTIDE SEQUENCE</scope>
    <source>
        <strain evidence="3">NBRC 101916</strain>
    </source>
</reference>
<dbReference type="GO" id="GO:0003677">
    <property type="term" value="F:DNA binding"/>
    <property type="evidence" value="ECO:0007669"/>
    <property type="project" value="InterPro"/>
</dbReference>
<proteinExistence type="predicted"/>
<keyword evidence="4" id="KW-1185">Reference proteome</keyword>
<dbReference type="InterPro" id="IPR002543">
    <property type="entry name" value="FtsK_dom"/>
</dbReference>